<dbReference type="HOGENOM" id="CLU_329492_0_0_7"/>
<evidence type="ECO:0000256" key="1">
    <source>
        <dbReference type="ARBA" id="ARBA00004571"/>
    </source>
</evidence>
<evidence type="ECO:0000256" key="12">
    <source>
        <dbReference type="SAM" id="MobiDB-lite"/>
    </source>
</evidence>
<dbReference type="KEGG" id="dti:Desti_5455"/>
<evidence type="ECO:0000256" key="3">
    <source>
        <dbReference type="ARBA" id="ARBA00022452"/>
    </source>
</evidence>
<dbReference type="Proteomes" id="UP000006055">
    <property type="component" value="Chromosome"/>
</dbReference>
<evidence type="ECO:0000313" key="16">
    <source>
        <dbReference type="Proteomes" id="UP000006055"/>
    </source>
</evidence>
<dbReference type="PANTHER" id="PTHR30069">
    <property type="entry name" value="TONB-DEPENDENT OUTER MEMBRANE RECEPTOR"/>
    <property type="match status" value="1"/>
</dbReference>
<keyword evidence="9 10" id="KW-0998">Cell outer membrane</keyword>
<dbReference type="Pfam" id="PF07715">
    <property type="entry name" value="Plug"/>
    <property type="match status" value="1"/>
</dbReference>
<dbReference type="InterPro" id="IPR000531">
    <property type="entry name" value="Beta-barrel_TonB"/>
</dbReference>
<keyword evidence="2 10" id="KW-0813">Transport</keyword>
<dbReference type="InterPro" id="IPR036942">
    <property type="entry name" value="Beta-barrel_TonB_sf"/>
</dbReference>
<dbReference type="GO" id="GO:0044718">
    <property type="term" value="P:siderophore transmembrane transport"/>
    <property type="evidence" value="ECO:0007669"/>
    <property type="project" value="TreeGrafter"/>
</dbReference>
<evidence type="ECO:0000256" key="4">
    <source>
        <dbReference type="ARBA" id="ARBA00022692"/>
    </source>
</evidence>
<dbReference type="CDD" id="cd01347">
    <property type="entry name" value="ligand_gated_channel"/>
    <property type="match status" value="1"/>
</dbReference>
<evidence type="ECO:0000256" key="7">
    <source>
        <dbReference type="ARBA" id="ARBA00023136"/>
    </source>
</evidence>
<dbReference type="SUPFAM" id="SSF56935">
    <property type="entry name" value="Porins"/>
    <property type="match status" value="1"/>
</dbReference>
<evidence type="ECO:0000256" key="6">
    <source>
        <dbReference type="ARBA" id="ARBA00023077"/>
    </source>
</evidence>
<dbReference type="EMBL" id="CP003360">
    <property type="protein sequence ID" value="AFM28040.1"/>
    <property type="molecule type" value="Genomic_DNA"/>
</dbReference>
<name>I4CEP9_DESTA</name>
<evidence type="ECO:0000256" key="5">
    <source>
        <dbReference type="ARBA" id="ARBA00022729"/>
    </source>
</evidence>
<proteinExistence type="inferred from homology"/>
<organism evidence="15 16">
    <name type="scientific">Desulfomonile tiedjei (strain ATCC 49306 / DSM 6799 / DCB-1)</name>
    <dbReference type="NCBI Taxonomy" id="706587"/>
    <lineage>
        <taxon>Bacteria</taxon>
        <taxon>Pseudomonadati</taxon>
        <taxon>Thermodesulfobacteriota</taxon>
        <taxon>Desulfomonilia</taxon>
        <taxon>Desulfomonilales</taxon>
        <taxon>Desulfomonilaceae</taxon>
        <taxon>Desulfomonile</taxon>
    </lineage>
</organism>
<dbReference type="Pfam" id="PF00593">
    <property type="entry name" value="TonB_dep_Rec_b-barrel"/>
    <property type="match status" value="1"/>
</dbReference>
<comment type="similarity">
    <text evidence="10 11">Belongs to the TonB-dependent receptor family.</text>
</comment>
<evidence type="ECO:0000259" key="13">
    <source>
        <dbReference type="Pfam" id="PF00593"/>
    </source>
</evidence>
<feature type="domain" description="TonB-dependent receptor plug" evidence="14">
    <location>
        <begin position="93"/>
        <end position="202"/>
    </location>
</feature>
<dbReference type="eggNOG" id="COG4206">
    <property type="taxonomic scope" value="Bacteria"/>
</dbReference>
<evidence type="ECO:0000256" key="10">
    <source>
        <dbReference type="PROSITE-ProRule" id="PRU01360"/>
    </source>
</evidence>
<feature type="region of interest" description="Disordered" evidence="12">
    <location>
        <begin position="36"/>
        <end position="79"/>
    </location>
</feature>
<keyword evidence="3 10" id="KW-1134">Transmembrane beta strand</keyword>
<evidence type="ECO:0000256" key="11">
    <source>
        <dbReference type="RuleBase" id="RU003357"/>
    </source>
</evidence>
<keyword evidence="5" id="KW-0732">Signal</keyword>
<dbReference type="GO" id="GO:0015344">
    <property type="term" value="F:siderophore uptake transmembrane transporter activity"/>
    <property type="evidence" value="ECO:0007669"/>
    <property type="project" value="TreeGrafter"/>
</dbReference>
<protein>
    <submittedName>
        <fullName evidence="15">Outer membrane receptor protein</fullName>
    </submittedName>
</protein>
<dbReference type="GO" id="GO:0009279">
    <property type="term" value="C:cell outer membrane"/>
    <property type="evidence" value="ECO:0007669"/>
    <property type="project" value="UniProtKB-SubCell"/>
</dbReference>
<sequence length="814" mass="91946">MRFHHTRLLCLLFVFAVLLAIEAPLTIAQEVTPSQQLERVEVEPPERRPTSGSAGTGQGFGYDQPIPGGQERSDFPLTSSQVVSPTGRVANLATVPSAITVVENQGITAQGRTGIVDMATTAPGTYAGGYSTANMFNAQIGMRGFAATPASINRTAIILEGRNMEIPRSEANTGFLFPEIIDRAEVMRGDGTVQFGNKAIGGSINILLKKPRQNPGTYFGVEGRSWYGQREWAATNLVRGPVAAGIFCGMYSEQGFRVYGGDGQSEEFVGRPGPWELYNVIPSLNWKITPRLTFDVTYVYSKERMAAPDDVRLDRWDRRDTRDVSKGRADGGADERVDKNVLLNLYYDGGRLGSFEVKGFQRYYDTASYSYLFASDFGREAQFIRWADSGLSLKYTRTDQYRFVRNDLTLGSDLYDGFYGRGAKEISGSGTTASPYSLIFKNETSTYRESLGYYVINQMRFWDRLIFGLGYRIENYEFKDLYFQNRQGTGRVGQRYPMNKSAAFYSLGLVYDRELGSNIYCKHSRTYRFPTISEMINTGRTSTSHPNSIYFLQPEEGTLEEAGIRHWFTPNIYASLIYYELEMDNEILGDWDVRLSPPRRWNANVPLVAHDGIEFEGLVRLTPRWTLNGNYTRQRVYYRTDSINPRDFSQGRLTDKWVPPNPGEMCNLWLSYDNTDWGFSASIHYRYVGKRYFQGDDFNVARDLDEVKTADLAVSQTFFDGLTTLYFGIQNINDLQYSLASYYYLSSGVPVYQFYPNAGRTYYLGLKTSLDFDKMKVPSGADLQRMQERLYGAVGSGVDSLTGVSARIRGLMSL</sequence>
<evidence type="ECO:0000313" key="15">
    <source>
        <dbReference type="EMBL" id="AFM28040.1"/>
    </source>
</evidence>
<dbReference type="PANTHER" id="PTHR30069:SF29">
    <property type="entry name" value="HEMOGLOBIN AND HEMOGLOBIN-HAPTOGLOBIN-BINDING PROTEIN 1-RELATED"/>
    <property type="match status" value="1"/>
</dbReference>
<dbReference type="Gene3D" id="2.170.130.10">
    <property type="entry name" value="TonB-dependent receptor, plug domain"/>
    <property type="match status" value="1"/>
</dbReference>
<feature type="domain" description="TonB-dependent receptor-like beta-barrel" evidence="13">
    <location>
        <begin position="289"/>
        <end position="732"/>
    </location>
</feature>
<evidence type="ECO:0000256" key="8">
    <source>
        <dbReference type="ARBA" id="ARBA00023170"/>
    </source>
</evidence>
<dbReference type="InterPro" id="IPR012910">
    <property type="entry name" value="Plug_dom"/>
</dbReference>
<dbReference type="PROSITE" id="PS52016">
    <property type="entry name" value="TONB_DEPENDENT_REC_3"/>
    <property type="match status" value="1"/>
</dbReference>
<feature type="compositionally biased region" description="Basic and acidic residues" evidence="12">
    <location>
        <begin position="38"/>
        <end position="49"/>
    </location>
</feature>
<dbReference type="Gene3D" id="2.40.170.20">
    <property type="entry name" value="TonB-dependent receptor, beta-barrel domain"/>
    <property type="match status" value="1"/>
</dbReference>
<reference evidence="16" key="1">
    <citation type="submission" date="2012-06" db="EMBL/GenBank/DDBJ databases">
        <title>Complete sequence of chromosome of Desulfomonile tiedjei DSM 6799.</title>
        <authorList>
            <person name="Lucas S."/>
            <person name="Copeland A."/>
            <person name="Lapidus A."/>
            <person name="Glavina del Rio T."/>
            <person name="Dalin E."/>
            <person name="Tice H."/>
            <person name="Bruce D."/>
            <person name="Goodwin L."/>
            <person name="Pitluck S."/>
            <person name="Peters L."/>
            <person name="Ovchinnikova G."/>
            <person name="Zeytun A."/>
            <person name="Lu M."/>
            <person name="Kyrpides N."/>
            <person name="Mavromatis K."/>
            <person name="Ivanova N."/>
            <person name="Brettin T."/>
            <person name="Detter J.C."/>
            <person name="Han C."/>
            <person name="Larimer F."/>
            <person name="Land M."/>
            <person name="Hauser L."/>
            <person name="Markowitz V."/>
            <person name="Cheng J.-F."/>
            <person name="Hugenholtz P."/>
            <person name="Woyke T."/>
            <person name="Wu D."/>
            <person name="Spring S."/>
            <person name="Schroeder M."/>
            <person name="Brambilla E."/>
            <person name="Klenk H.-P."/>
            <person name="Eisen J.A."/>
        </authorList>
    </citation>
    <scope>NUCLEOTIDE SEQUENCE [LARGE SCALE GENOMIC DNA]</scope>
    <source>
        <strain evidence="16">ATCC 49306 / DSM 6799 / DCB-1</strain>
    </source>
</reference>
<dbReference type="InterPro" id="IPR037066">
    <property type="entry name" value="Plug_dom_sf"/>
</dbReference>
<keyword evidence="8 15" id="KW-0675">Receptor</keyword>
<keyword evidence="16" id="KW-1185">Reference proteome</keyword>
<dbReference type="OrthoDB" id="9800913at2"/>
<keyword evidence="7 10" id="KW-0472">Membrane</keyword>
<dbReference type="AlphaFoldDB" id="I4CEP9"/>
<dbReference type="InterPro" id="IPR039426">
    <property type="entry name" value="TonB-dep_rcpt-like"/>
</dbReference>
<evidence type="ECO:0000259" key="14">
    <source>
        <dbReference type="Pfam" id="PF07715"/>
    </source>
</evidence>
<keyword evidence="6 11" id="KW-0798">TonB box</keyword>
<evidence type="ECO:0000256" key="2">
    <source>
        <dbReference type="ARBA" id="ARBA00022448"/>
    </source>
</evidence>
<gene>
    <name evidence="15" type="ordered locus">Desti_5455</name>
</gene>
<comment type="subcellular location">
    <subcellularLocation>
        <location evidence="1 10">Cell outer membrane</location>
        <topology evidence="1 10">Multi-pass membrane protein</topology>
    </subcellularLocation>
</comment>
<evidence type="ECO:0000256" key="9">
    <source>
        <dbReference type="ARBA" id="ARBA00023237"/>
    </source>
</evidence>
<dbReference type="STRING" id="706587.Desti_5455"/>
<keyword evidence="4 10" id="KW-0812">Transmembrane</keyword>
<accession>I4CEP9</accession>